<dbReference type="InterPro" id="IPR020339">
    <property type="entry name" value="C20orf85-like"/>
</dbReference>
<keyword evidence="2" id="KW-1185">Reference proteome</keyword>
<name>A0A9P0DTT6_PHACE</name>
<dbReference type="EMBL" id="OU896709">
    <property type="protein sequence ID" value="CAH1160053.1"/>
    <property type="molecule type" value="Genomic_DNA"/>
</dbReference>
<dbReference type="PANTHER" id="PTHR31909">
    <property type="entry name" value="CHROMOSOME 20 ORF85 FAMILY MEMBER"/>
    <property type="match status" value="1"/>
</dbReference>
<accession>A0A9P0DTT6</accession>
<evidence type="ECO:0000313" key="1">
    <source>
        <dbReference type="EMBL" id="CAH1160053.1"/>
    </source>
</evidence>
<dbReference type="OrthoDB" id="10031946at2759"/>
<reference evidence="1" key="2">
    <citation type="submission" date="2022-10" db="EMBL/GenBank/DDBJ databases">
        <authorList>
            <consortium name="ENA_rothamsted_submissions"/>
            <consortium name="culmorum"/>
            <person name="King R."/>
        </authorList>
    </citation>
    <scope>NUCLEOTIDE SEQUENCE</scope>
</reference>
<protein>
    <submittedName>
        <fullName evidence="1">Uncharacterized protein</fullName>
    </submittedName>
</protein>
<dbReference type="Pfam" id="PF14945">
    <property type="entry name" value="LLC1"/>
    <property type="match status" value="1"/>
</dbReference>
<dbReference type="Proteomes" id="UP001153737">
    <property type="component" value="Chromosome 3"/>
</dbReference>
<gene>
    <name evidence="1" type="ORF">PHAECO_LOCUS7473</name>
</gene>
<proteinExistence type="predicted"/>
<organism evidence="1 2">
    <name type="scientific">Phaedon cochleariae</name>
    <name type="common">Mustard beetle</name>
    <dbReference type="NCBI Taxonomy" id="80249"/>
    <lineage>
        <taxon>Eukaryota</taxon>
        <taxon>Metazoa</taxon>
        <taxon>Ecdysozoa</taxon>
        <taxon>Arthropoda</taxon>
        <taxon>Hexapoda</taxon>
        <taxon>Insecta</taxon>
        <taxon>Pterygota</taxon>
        <taxon>Neoptera</taxon>
        <taxon>Endopterygota</taxon>
        <taxon>Coleoptera</taxon>
        <taxon>Polyphaga</taxon>
        <taxon>Cucujiformia</taxon>
        <taxon>Chrysomeloidea</taxon>
        <taxon>Chrysomelidae</taxon>
        <taxon>Chrysomelinae</taxon>
        <taxon>Chrysomelini</taxon>
        <taxon>Phaedon</taxon>
    </lineage>
</organism>
<sequence>MAIPKTDKRIKDIMTADEMWKVFIRSEDDSGKIWKYNWGWILQEYEDLKKKMDEKTATSELLKRVTKKREDDDRKLGTFPQTFNHRYGWIAEKKDFQLEIYGPDFFKPIPLPDIYKVPKH</sequence>
<reference evidence="1" key="1">
    <citation type="submission" date="2022-01" db="EMBL/GenBank/DDBJ databases">
        <authorList>
            <person name="King R."/>
        </authorList>
    </citation>
    <scope>NUCLEOTIDE SEQUENCE</scope>
</reference>
<dbReference type="AlphaFoldDB" id="A0A9P0DTT6"/>
<evidence type="ECO:0000313" key="2">
    <source>
        <dbReference type="Proteomes" id="UP001153737"/>
    </source>
</evidence>
<dbReference type="PANTHER" id="PTHR31909:SF3">
    <property type="entry name" value="SIMILAR TO PROTEIN C20ORF85 HOMOLOG"/>
    <property type="match status" value="1"/>
</dbReference>